<gene>
    <name evidence="10" type="ORF">N7452_005907</name>
</gene>
<feature type="transmembrane region" description="Helical" evidence="8">
    <location>
        <begin position="268"/>
        <end position="289"/>
    </location>
</feature>
<dbReference type="PANTHER" id="PTHR48022">
    <property type="entry name" value="PLASTIDIC GLUCOSE TRANSPORTER 4"/>
    <property type="match status" value="1"/>
</dbReference>
<dbReference type="PANTHER" id="PTHR48022:SF2">
    <property type="entry name" value="PLASTIDIC GLUCOSE TRANSPORTER 4"/>
    <property type="match status" value="1"/>
</dbReference>
<feature type="transmembrane region" description="Helical" evidence="8">
    <location>
        <begin position="172"/>
        <end position="194"/>
    </location>
</feature>
<keyword evidence="6 8" id="KW-0472">Membrane</keyword>
<feature type="transmembrane region" description="Helical" evidence="8">
    <location>
        <begin position="301"/>
        <end position="320"/>
    </location>
</feature>
<evidence type="ECO:0000256" key="6">
    <source>
        <dbReference type="ARBA" id="ARBA00023136"/>
    </source>
</evidence>
<evidence type="ECO:0000256" key="2">
    <source>
        <dbReference type="ARBA" id="ARBA00010992"/>
    </source>
</evidence>
<feature type="region of interest" description="Disordered" evidence="7">
    <location>
        <begin position="496"/>
        <end position="516"/>
    </location>
</feature>
<feature type="transmembrane region" description="Helical" evidence="8">
    <location>
        <begin position="449"/>
        <end position="468"/>
    </location>
</feature>
<dbReference type="AlphaFoldDB" id="A0A9W9QMG2"/>
<dbReference type="InterPro" id="IPR003663">
    <property type="entry name" value="Sugar/inositol_transpt"/>
</dbReference>
<evidence type="ECO:0000256" key="1">
    <source>
        <dbReference type="ARBA" id="ARBA00004141"/>
    </source>
</evidence>
<dbReference type="GO" id="GO:0005351">
    <property type="term" value="F:carbohydrate:proton symporter activity"/>
    <property type="evidence" value="ECO:0007669"/>
    <property type="project" value="TreeGrafter"/>
</dbReference>
<evidence type="ECO:0000256" key="8">
    <source>
        <dbReference type="SAM" id="Phobius"/>
    </source>
</evidence>
<dbReference type="InterPro" id="IPR050360">
    <property type="entry name" value="MFS_Sugar_Transporters"/>
</dbReference>
<dbReference type="Pfam" id="PF00083">
    <property type="entry name" value="Sugar_tr"/>
    <property type="match status" value="1"/>
</dbReference>
<evidence type="ECO:0000313" key="11">
    <source>
        <dbReference type="Proteomes" id="UP001147695"/>
    </source>
</evidence>
<feature type="transmembrane region" description="Helical" evidence="8">
    <location>
        <begin position="108"/>
        <end position="130"/>
    </location>
</feature>
<dbReference type="PROSITE" id="PS50850">
    <property type="entry name" value="MFS"/>
    <property type="match status" value="1"/>
</dbReference>
<evidence type="ECO:0000256" key="3">
    <source>
        <dbReference type="ARBA" id="ARBA00022448"/>
    </source>
</evidence>
<comment type="subcellular location">
    <subcellularLocation>
        <location evidence="1">Membrane</location>
        <topology evidence="1">Multi-pass membrane protein</topology>
    </subcellularLocation>
</comment>
<feature type="transmembrane region" description="Helical" evidence="8">
    <location>
        <begin position="51"/>
        <end position="71"/>
    </location>
</feature>
<evidence type="ECO:0000256" key="7">
    <source>
        <dbReference type="SAM" id="MobiDB-lite"/>
    </source>
</evidence>
<feature type="transmembrane region" description="Helical" evidence="8">
    <location>
        <begin position="83"/>
        <end position="102"/>
    </location>
</feature>
<comment type="similarity">
    <text evidence="2">Belongs to the major facilitator superfamily. Sugar transporter (TC 2.A.1.1) family.</text>
</comment>
<dbReference type="Proteomes" id="UP001147695">
    <property type="component" value="Unassembled WGS sequence"/>
</dbReference>
<proteinExistence type="inferred from homology"/>
<feature type="transmembrane region" description="Helical" evidence="8">
    <location>
        <begin position="363"/>
        <end position="387"/>
    </location>
</feature>
<evidence type="ECO:0000313" key="10">
    <source>
        <dbReference type="EMBL" id="KAJ5339179.1"/>
    </source>
</evidence>
<name>A0A9W9QMG2_PENBR</name>
<keyword evidence="3" id="KW-0813">Transport</keyword>
<protein>
    <recommendedName>
        <fullName evidence="9">Major facilitator superfamily (MFS) profile domain-containing protein</fullName>
    </recommendedName>
</protein>
<dbReference type="InterPro" id="IPR020846">
    <property type="entry name" value="MFS_dom"/>
</dbReference>
<reference evidence="10" key="1">
    <citation type="submission" date="2022-12" db="EMBL/GenBank/DDBJ databases">
        <authorList>
            <person name="Petersen C."/>
        </authorList>
    </citation>
    <scope>NUCLEOTIDE SEQUENCE</scope>
    <source>
        <strain evidence="10">IBT 35673</strain>
    </source>
</reference>
<feature type="transmembrane region" description="Helical" evidence="8">
    <location>
        <begin position="12"/>
        <end position="31"/>
    </location>
</feature>
<evidence type="ECO:0000256" key="5">
    <source>
        <dbReference type="ARBA" id="ARBA00022989"/>
    </source>
</evidence>
<feature type="domain" description="Major facilitator superfamily (MFS) profile" evidence="9">
    <location>
        <begin position="13"/>
        <end position="472"/>
    </location>
</feature>
<dbReference type="Gene3D" id="1.20.1250.20">
    <property type="entry name" value="MFS general substrate transporter like domains"/>
    <property type="match status" value="1"/>
</dbReference>
<feature type="transmembrane region" description="Helical" evidence="8">
    <location>
        <begin position="332"/>
        <end position="351"/>
    </location>
</feature>
<evidence type="ECO:0000259" key="9">
    <source>
        <dbReference type="PROSITE" id="PS50850"/>
    </source>
</evidence>
<keyword evidence="5 8" id="KW-1133">Transmembrane helix</keyword>
<comment type="caution">
    <text evidence="10">The sequence shown here is derived from an EMBL/GenBank/DDBJ whole genome shotgun (WGS) entry which is preliminary data.</text>
</comment>
<dbReference type="GO" id="GO:0016020">
    <property type="term" value="C:membrane"/>
    <property type="evidence" value="ECO:0007669"/>
    <property type="project" value="UniProtKB-SubCell"/>
</dbReference>
<feature type="transmembrane region" description="Helical" evidence="8">
    <location>
        <begin position="418"/>
        <end position="437"/>
    </location>
</feature>
<dbReference type="InterPro" id="IPR005828">
    <property type="entry name" value="MFS_sugar_transport-like"/>
</dbReference>
<reference evidence="10" key="2">
    <citation type="journal article" date="2023" name="IMA Fungus">
        <title>Comparative genomic study of the Penicillium genus elucidates a diverse pangenome and 15 lateral gene transfer events.</title>
        <authorList>
            <person name="Petersen C."/>
            <person name="Sorensen T."/>
            <person name="Nielsen M.R."/>
            <person name="Sondergaard T.E."/>
            <person name="Sorensen J.L."/>
            <person name="Fitzpatrick D.A."/>
            <person name="Frisvad J.C."/>
            <person name="Nielsen K.L."/>
        </authorList>
    </citation>
    <scope>NUCLEOTIDE SEQUENCE</scope>
    <source>
        <strain evidence="10">IBT 35673</strain>
    </source>
</reference>
<sequence length="516" mass="56646">MKGLRGKTLYRVMRFCSCLAFGLYGYDAGVLGGVQETRPFLEALGNPTGAYIIPMVASSYTLAATVCALAVSWLGMPLGRRGCIVMGDCLVVVGGIIQASSWSVPQILVGRVLCGFGIGFVSCAVPTYMAEMSLTEKERGPEVAFQCIFLVGGCAVAYWVDFGFTHLDNQFSWRFPLALQSALAAVSGVGMFMLPDTPRWYYVRGRLDEGDEILSRLYDRPILDSNVQNMRDSILGSLRLETGETSNLNLLDLFWDRSNLRVGRRLRIAFLVLSVQQMMGINIAVYYSVKIFGQVGLSSEMSQLLAAVMNTIFAIGSIFLPFTIEKFGRRNILLYSAAGLTICLSVFVAMIGSPNPTLVKQWVAVGAIIVYNLIFGYGWIGVCWLYGPEVGALSIMLYAVEGSELTVQKISPLQFRHIGGAASAFGEWLFCFITVFVGGIGLEKVGWKLWLWCLLSCAVAVPFVYFMCPETTGKTLEEIDLLFQKKAGVEQGHADNSLESFSKDELSQEVESLPQQ</sequence>
<organism evidence="10 11">
    <name type="scientific">Penicillium brevicompactum</name>
    <dbReference type="NCBI Taxonomy" id="5074"/>
    <lineage>
        <taxon>Eukaryota</taxon>
        <taxon>Fungi</taxon>
        <taxon>Dikarya</taxon>
        <taxon>Ascomycota</taxon>
        <taxon>Pezizomycotina</taxon>
        <taxon>Eurotiomycetes</taxon>
        <taxon>Eurotiomycetidae</taxon>
        <taxon>Eurotiales</taxon>
        <taxon>Aspergillaceae</taxon>
        <taxon>Penicillium</taxon>
    </lineage>
</organism>
<evidence type="ECO:0000256" key="4">
    <source>
        <dbReference type="ARBA" id="ARBA00022692"/>
    </source>
</evidence>
<dbReference type="SUPFAM" id="SSF103473">
    <property type="entry name" value="MFS general substrate transporter"/>
    <property type="match status" value="1"/>
</dbReference>
<feature type="transmembrane region" description="Helical" evidence="8">
    <location>
        <begin position="142"/>
        <end position="160"/>
    </location>
</feature>
<keyword evidence="4 8" id="KW-0812">Transmembrane</keyword>
<accession>A0A9W9QMG2</accession>
<dbReference type="EMBL" id="JAPZBQ010000003">
    <property type="protein sequence ID" value="KAJ5339179.1"/>
    <property type="molecule type" value="Genomic_DNA"/>
</dbReference>
<dbReference type="InterPro" id="IPR036259">
    <property type="entry name" value="MFS_trans_sf"/>
</dbReference>
<dbReference type="PRINTS" id="PR00171">
    <property type="entry name" value="SUGRTRNSPORT"/>
</dbReference>